<evidence type="ECO:0000256" key="5">
    <source>
        <dbReference type="ARBA" id="ARBA00022840"/>
    </source>
</evidence>
<sequence>MCGINGILHLQSQKKVDERILTKMRDALEHRGPDDKGIFIDNNIGLGHRRLSILDVSSKGHQPFLSDDGRYSLVYNGEIYNFKDFYPELKCNGFDIKTNSDTEVLMKLFQLYGLKMLNRLNGMFAFAIWDKKEKKLTLVRDRMGVKPLYYSFYNESLYFASEQKALFTAGVPLKIAQEGLGEYVFNRFVAGENTLYENVKKVLPGDSMTIIESGKIFTEKWWDLQIEINNHDKIKNPLEWFKTTFDDAVRLRMVSDVPVGVLLSGGLDSSSILASLHQQKFKGLQTFNIGFKEVEHDESYLAKMLSKKFDYGFRTMQLENNLLYEKLITSTYFQDEPIMHLSEPHLLAVSQMAKPAVKVLLSGEGADEMMGGYVRYKALKYPSLLNSIATIGNLDLFSKKPRFEKLIRYSKIKSNEDLVVFNSSNIFREDIIKNFGINSLPKNEYRKEIYEDAKILYPNNLKRQALYFDQHTYLCSLLDRNDRCTMGASIECREPFLDPRLLAGLGSLDDNWLFKGKKGKFILKTAMKEKLPDEILNFRKVGLSVPWGDYIIKSPAFKDELESFSRSDMFQMPYFENINAKKLVQNLQKGDAKMIPYIMPLFMMHIWIKNYVEKFSEISDIIK</sequence>
<dbReference type="Pfam" id="PF00733">
    <property type="entry name" value="Asn_synthase"/>
    <property type="match status" value="1"/>
</dbReference>
<keyword evidence="13" id="KW-1185">Reference proteome</keyword>
<feature type="binding site" evidence="9">
    <location>
        <position position="262"/>
    </location>
    <ligand>
        <name>ATP</name>
        <dbReference type="ChEBI" id="CHEBI:30616"/>
    </ligand>
</feature>
<dbReference type="CDD" id="cd00712">
    <property type="entry name" value="AsnB"/>
    <property type="match status" value="1"/>
</dbReference>
<evidence type="ECO:0000313" key="12">
    <source>
        <dbReference type="EMBL" id="KAB1155068.1"/>
    </source>
</evidence>
<dbReference type="Proteomes" id="UP000490922">
    <property type="component" value="Unassembled WGS sequence"/>
</dbReference>
<evidence type="ECO:0000256" key="4">
    <source>
        <dbReference type="ARBA" id="ARBA00022741"/>
    </source>
</evidence>
<dbReference type="InterPro" id="IPR033738">
    <property type="entry name" value="AsnB_N"/>
</dbReference>
<dbReference type="Pfam" id="PF13522">
    <property type="entry name" value="GATase_6"/>
    <property type="match status" value="1"/>
</dbReference>
<proteinExistence type="inferred from homology"/>
<evidence type="ECO:0000313" key="13">
    <source>
        <dbReference type="Proteomes" id="UP000490922"/>
    </source>
</evidence>
<dbReference type="InterPro" id="IPR014729">
    <property type="entry name" value="Rossmann-like_a/b/a_fold"/>
</dbReference>
<feature type="binding site" evidence="9">
    <location>
        <position position="289"/>
    </location>
    <ligand>
        <name>ATP</name>
        <dbReference type="ChEBI" id="CHEBI:30616"/>
    </ligand>
</feature>
<comment type="caution">
    <text evidence="12">The sequence shown here is derived from an EMBL/GenBank/DDBJ whole genome shotgun (WGS) entry which is preliminary data.</text>
</comment>
<dbReference type="InterPro" id="IPR051786">
    <property type="entry name" value="ASN_synthetase/amidase"/>
</dbReference>
<dbReference type="Gene3D" id="3.40.50.620">
    <property type="entry name" value="HUPs"/>
    <property type="match status" value="1"/>
</dbReference>
<feature type="binding site" evidence="9">
    <location>
        <position position="101"/>
    </location>
    <ligand>
        <name>L-glutamine</name>
        <dbReference type="ChEBI" id="CHEBI:58359"/>
    </ligand>
</feature>
<evidence type="ECO:0000256" key="6">
    <source>
        <dbReference type="ARBA" id="ARBA00022962"/>
    </source>
</evidence>
<dbReference type="InterPro" id="IPR006426">
    <property type="entry name" value="Asn_synth_AEB"/>
</dbReference>
<dbReference type="GO" id="GO:0004066">
    <property type="term" value="F:asparagine synthase (glutamine-hydrolyzing) activity"/>
    <property type="evidence" value="ECO:0007669"/>
    <property type="project" value="UniProtKB-EC"/>
</dbReference>
<dbReference type="InterPro" id="IPR001962">
    <property type="entry name" value="Asn_synthase"/>
</dbReference>
<organism evidence="12 13">
    <name type="scientific">Flavobacterium luteum</name>
    <dbReference type="NCBI Taxonomy" id="2026654"/>
    <lineage>
        <taxon>Bacteria</taxon>
        <taxon>Pseudomonadati</taxon>
        <taxon>Bacteroidota</taxon>
        <taxon>Flavobacteriia</taxon>
        <taxon>Flavobacteriales</taxon>
        <taxon>Flavobacteriaceae</taxon>
        <taxon>Flavobacterium</taxon>
    </lineage>
</organism>
<dbReference type="InterPro" id="IPR017932">
    <property type="entry name" value="GATase_2_dom"/>
</dbReference>
<gene>
    <name evidence="12" type="primary">asnB</name>
    <name evidence="12" type="ORF">F6464_11655</name>
</gene>
<comment type="catalytic activity">
    <reaction evidence="7">
        <text>L-aspartate + L-glutamine + ATP + H2O = L-asparagine + L-glutamate + AMP + diphosphate + H(+)</text>
        <dbReference type="Rhea" id="RHEA:12228"/>
        <dbReference type="ChEBI" id="CHEBI:15377"/>
        <dbReference type="ChEBI" id="CHEBI:15378"/>
        <dbReference type="ChEBI" id="CHEBI:29985"/>
        <dbReference type="ChEBI" id="CHEBI:29991"/>
        <dbReference type="ChEBI" id="CHEBI:30616"/>
        <dbReference type="ChEBI" id="CHEBI:33019"/>
        <dbReference type="ChEBI" id="CHEBI:58048"/>
        <dbReference type="ChEBI" id="CHEBI:58359"/>
        <dbReference type="ChEBI" id="CHEBI:456215"/>
        <dbReference type="EC" id="6.3.5.4"/>
    </reaction>
</comment>
<dbReference type="GO" id="GO:0006529">
    <property type="term" value="P:asparagine biosynthetic process"/>
    <property type="evidence" value="ECO:0007669"/>
    <property type="project" value="UniProtKB-KW"/>
</dbReference>
<dbReference type="RefSeq" id="WP_151108032.1">
    <property type="nucleotide sequence ID" value="NZ_WAEM01000006.1"/>
</dbReference>
<evidence type="ECO:0000256" key="7">
    <source>
        <dbReference type="ARBA" id="ARBA00048741"/>
    </source>
</evidence>
<dbReference type="AlphaFoldDB" id="A0A7J5AC97"/>
<dbReference type="PROSITE" id="PS51278">
    <property type="entry name" value="GATASE_TYPE_2"/>
    <property type="match status" value="1"/>
</dbReference>
<feature type="binding site" evidence="9">
    <location>
        <begin position="362"/>
        <end position="363"/>
    </location>
    <ligand>
        <name>ATP</name>
        <dbReference type="ChEBI" id="CHEBI:30616"/>
    </ligand>
</feature>
<name>A0A7J5AC97_9FLAO</name>
<reference evidence="12 13" key="1">
    <citation type="submission" date="2019-09" db="EMBL/GenBank/DDBJ databases">
        <title>Flavobacterium sp. nov., isolated from glacier ice.</title>
        <authorList>
            <person name="Liu Q."/>
        </authorList>
    </citation>
    <scope>NUCLEOTIDE SEQUENCE [LARGE SCALE GENOMIC DNA]</scope>
    <source>
        <strain evidence="12 13">NBRC 112527</strain>
    </source>
</reference>
<dbReference type="PANTHER" id="PTHR43284:SF1">
    <property type="entry name" value="ASPARAGINE SYNTHETASE"/>
    <property type="match status" value="1"/>
</dbReference>
<evidence type="ECO:0000256" key="8">
    <source>
        <dbReference type="PIRSR" id="PIRSR001589-1"/>
    </source>
</evidence>
<evidence type="ECO:0000256" key="1">
    <source>
        <dbReference type="ARBA" id="ARBA00005187"/>
    </source>
</evidence>
<dbReference type="InterPro" id="IPR029055">
    <property type="entry name" value="Ntn_hydrolases_N"/>
</dbReference>
<evidence type="ECO:0000259" key="11">
    <source>
        <dbReference type="PROSITE" id="PS51278"/>
    </source>
</evidence>
<comment type="similarity">
    <text evidence="2">Belongs to the asparagine synthetase family.</text>
</comment>
<dbReference type="EC" id="6.3.5.4" evidence="3"/>
<comment type="pathway">
    <text evidence="1">Amino-acid biosynthesis; L-asparagine biosynthesis; L-asparagine from L-aspartate (L-Gln route): step 1/1.</text>
</comment>
<evidence type="ECO:0000256" key="2">
    <source>
        <dbReference type="ARBA" id="ARBA00005752"/>
    </source>
</evidence>
<evidence type="ECO:0000256" key="3">
    <source>
        <dbReference type="ARBA" id="ARBA00012737"/>
    </source>
</evidence>
<keyword evidence="4 9" id="KW-0547">Nucleotide-binding</keyword>
<feature type="domain" description="Glutamine amidotransferase type-2" evidence="11">
    <location>
        <begin position="2"/>
        <end position="213"/>
    </location>
</feature>
<dbReference type="Gene3D" id="3.60.20.10">
    <property type="entry name" value="Glutamine Phosphoribosylpyrophosphate, subunit 1, domain 1"/>
    <property type="match status" value="1"/>
</dbReference>
<dbReference type="SUPFAM" id="SSF52402">
    <property type="entry name" value="Adenine nucleotide alpha hydrolases-like"/>
    <property type="match status" value="1"/>
</dbReference>
<evidence type="ECO:0000256" key="10">
    <source>
        <dbReference type="PIRSR" id="PIRSR001589-3"/>
    </source>
</evidence>
<dbReference type="CDD" id="cd01991">
    <property type="entry name" value="Asn_synthase_B_C"/>
    <property type="match status" value="1"/>
</dbReference>
<feature type="active site" description="For GATase activity" evidence="8">
    <location>
        <position position="2"/>
    </location>
</feature>
<keyword evidence="5 9" id="KW-0067">ATP-binding</keyword>
<dbReference type="GO" id="GO:0005524">
    <property type="term" value="F:ATP binding"/>
    <property type="evidence" value="ECO:0007669"/>
    <property type="project" value="UniProtKB-KW"/>
</dbReference>
<evidence type="ECO:0000256" key="9">
    <source>
        <dbReference type="PIRSR" id="PIRSR001589-2"/>
    </source>
</evidence>
<keyword evidence="12" id="KW-0436">Ligase</keyword>
<dbReference type="EMBL" id="WAEM01000006">
    <property type="protein sequence ID" value="KAB1155068.1"/>
    <property type="molecule type" value="Genomic_DNA"/>
</dbReference>
<dbReference type="GO" id="GO:0005829">
    <property type="term" value="C:cytosol"/>
    <property type="evidence" value="ECO:0007669"/>
    <property type="project" value="TreeGrafter"/>
</dbReference>
<dbReference type="PANTHER" id="PTHR43284">
    <property type="entry name" value="ASPARAGINE SYNTHETASE (GLUTAMINE-HYDROLYZING)"/>
    <property type="match status" value="1"/>
</dbReference>
<accession>A0A7J5AC97</accession>
<dbReference type="PIRSF" id="PIRSF001589">
    <property type="entry name" value="Asn_synthetase_glu-h"/>
    <property type="match status" value="1"/>
</dbReference>
<dbReference type="NCBIfam" id="TIGR01536">
    <property type="entry name" value="asn_synth_AEB"/>
    <property type="match status" value="1"/>
</dbReference>
<feature type="site" description="Important for beta-aspartyl-AMP intermediate formation" evidence="10">
    <location>
        <position position="364"/>
    </location>
</feature>
<protein>
    <recommendedName>
        <fullName evidence="3">asparagine synthase (glutamine-hydrolyzing)</fullName>
        <ecNumber evidence="3">6.3.5.4</ecNumber>
    </recommendedName>
</protein>
<keyword evidence="8" id="KW-0028">Amino-acid biosynthesis</keyword>
<dbReference type="SUPFAM" id="SSF56235">
    <property type="entry name" value="N-terminal nucleophile aminohydrolases (Ntn hydrolases)"/>
    <property type="match status" value="1"/>
</dbReference>
<keyword evidence="8" id="KW-0061">Asparagine biosynthesis</keyword>
<keyword evidence="6 8" id="KW-0315">Glutamine amidotransferase</keyword>
<dbReference type="OrthoDB" id="9763290at2"/>